<evidence type="ECO:0000313" key="2">
    <source>
        <dbReference type="Proteomes" id="UP000215590"/>
    </source>
</evidence>
<evidence type="ECO:0000313" key="1">
    <source>
        <dbReference type="EMBL" id="OYR22029.1"/>
    </source>
</evidence>
<sequence>MKAHRMGIRNARVAYRGKSVQVRGIRHGRSTGVVFANVRGCPIIR</sequence>
<dbReference type="AlphaFoldDB" id="A0A256G4L8"/>
<organism evidence="1 2">
    <name type="scientific">Brucella thiophenivorans</name>
    <dbReference type="NCBI Taxonomy" id="571255"/>
    <lineage>
        <taxon>Bacteria</taxon>
        <taxon>Pseudomonadati</taxon>
        <taxon>Pseudomonadota</taxon>
        <taxon>Alphaproteobacteria</taxon>
        <taxon>Hyphomicrobiales</taxon>
        <taxon>Brucellaceae</taxon>
        <taxon>Brucella/Ochrobactrum group</taxon>
        <taxon>Brucella</taxon>
    </lineage>
</organism>
<proteinExistence type="predicted"/>
<protein>
    <submittedName>
        <fullName evidence="1">Uncharacterized protein</fullName>
    </submittedName>
</protein>
<gene>
    <name evidence="1" type="ORF">CEV31_0388</name>
</gene>
<comment type="caution">
    <text evidence="1">The sequence shown here is derived from an EMBL/GenBank/DDBJ whole genome shotgun (WGS) entry which is preliminary data.</text>
</comment>
<name>A0A256G4L8_9HYPH</name>
<accession>A0A256G4L8</accession>
<reference evidence="1 2" key="1">
    <citation type="submission" date="2017-07" db="EMBL/GenBank/DDBJ databases">
        <title>Phylogenetic study on the rhizospheric bacterium Ochrobactrum sp. A44.</title>
        <authorList>
            <person name="Krzyzanowska D.M."/>
            <person name="Ossowicki A."/>
            <person name="Rajewska M."/>
            <person name="Maciag T."/>
            <person name="Kaczynski Z."/>
            <person name="Czerwicka M."/>
            <person name="Jafra S."/>
        </authorList>
    </citation>
    <scope>NUCLEOTIDE SEQUENCE [LARGE SCALE GENOMIC DNA]</scope>
    <source>
        <strain evidence="1 2">DSM 7216</strain>
    </source>
</reference>
<keyword evidence="2" id="KW-1185">Reference proteome</keyword>
<dbReference type="EMBL" id="NNRJ01000009">
    <property type="protein sequence ID" value="OYR22029.1"/>
    <property type="molecule type" value="Genomic_DNA"/>
</dbReference>
<dbReference type="Proteomes" id="UP000215590">
    <property type="component" value="Unassembled WGS sequence"/>
</dbReference>